<proteinExistence type="predicted"/>
<keyword evidence="3" id="KW-1185">Reference proteome</keyword>
<evidence type="ECO:0000313" key="2">
    <source>
        <dbReference type="EMBL" id="KAK9009131.1"/>
    </source>
</evidence>
<reference evidence="2 3" key="1">
    <citation type="journal article" date="2024" name="G3 (Bethesda)">
        <title>Genome assembly of Hibiscus sabdariffa L. provides insights into metabolisms of medicinal natural products.</title>
        <authorList>
            <person name="Kim T."/>
        </authorList>
    </citation>
    <scope>NUCLEOTIDE SEQUENCE [LARGE SCALE GENOMIC DNA]</scope>
    <source>
        <strain evidence="2">TK-2024</strain>
        <tissue evidence="2">Old leaves</tissue>
    </source>
</reference>
<organism evidence="2 3">
    <name type="scientific">Hibiscus sabdariffa</name>
    <name type="common">roselle</name>
    <dbReference type="NCBI Taxonomy" id="183260"/>
    <lineage>
        <taxon>Eukaryota</taxon>
        <taxon>Viridiplantae</taxon>
        <taxon>Streptophyta</taxon>
        <taxon>Embryophyta</taxon>
        <taxon>Tracheophyta</taxon>
        <taxon>Spermatophyta</taxon>
        <taxon>Magnoliopsida</taxon>
        <taxon>eudicotyledons</taxon>
        <taxon>Gunneridae</taxon>
        <taxon>Pentapetalae</taxon>
        <taxon>rosids</taxon>
        <taxon>malvids</taxon>
        <taxon>Malvales</taxon>
        <taxon>Malvaceae</taxon>
        <taxon>Malvoideae</taxon>
        <taxon>Hibiscus</taxon>
    </lineage>
</organism>
<dbReference type="Proteomes" id="UP001396334">
    <property type="component" value="Unassembled WGS sequence"/>
</dbReference>
<feature type="region of interest" description="Disordered" evidence="1">
    <location>
        <begin position="29"/>
        <end position="71"/>
    </location>
</feature>
<dbReference type="EMBL" id="JBBPBN010000025">
    <property type="protein sequence ID" value="KAK9009131.1"/>
    <property type="molecule type" value="Genomic_DNA"/>
</dbReference>
<sequence length="71" mass="7493">MDMPTVPVIESSDEVESDQEILSPVADLNNDMDETTTFPASHSDDTALHLSPISAGNAEPDGFGAEPDDFG</sequence>
<comment type="caution">
    <text evidence="2">The sequence shown here is derived from an EMBL/GenBank/DDBJ whole genome shotgun (WGS) entry which is preliminary data.</text>
</comment>
<evidence type="ECO:0000313" key="3">
    <source>
        <dbReference type="Proteomes" id="UP001396334"/>
    </source>
</evidence>
<protein>
    <submittedName>
        <fullName evidence="2">Uncharacterized protein</fullName>
    </submittedName>
</protein>
<name>A0ABR2R860_9ROSI</name>
<gene>
    <name evidence="2" type="ORF">V6N11_080600</name>
</gene>
<accession>A0ABR2R860</accession>
<evidence type="ECO:0000256" key="1">
    <source>
        <dbReference type="SAM" id="MobiDB-lite"/>
    </source>
</evidence>